<name>T0LIX2_COLGC</name>
<reference evidence="3" key="1">
    <citation type="journal article" date="2013" name="Mol. Plant Microbe Interact.">
        <title>Global aspects of pacC regulation of pathogenicity genes in Colletotrichum gloeosporioides as revealed by transcriptome analysis.</title>
        <authorList>
            <person name="Alkan N."/>
            <person name="Meng X."/>
            <person name="Friedlander G."/>
            <person name="Reuveni E."/>
            <person name="Sukno S."/>
            <person name="Sherman A."/>
            <person name="Thon M."/>
            <person name="Fluhr R."/>
            <person name="Prusky D."/>
        </authorList>
    </citation>
    <scope>NUCLEOTIDE SEQUENCE [LARGE SCALE GENOMIC DNA]</scope>
    <source>
        <strain evidence="3">Cg-14</strain>
    </source>
</reference>
<dbReference type="Proteomes" id="UP000015530">
    <property type="component" value="Unassembled WGS sequence"/>
</dbReference>
<comment type="caution">
    <text evidence="2">The sequence shown here is derived from an EMBL/GenBank/DDBJ whole genome shotgun (WGS) entry which is preliminary data.</text>
</comment>
<proteinExistence type="predicted"/>
<dbReference type="AlphaFoldDB" id="T0LIX2"/>
<evidence type="ECO:0000259" key="1">
    <source>
        <dbReference type="Pfam" id="PF26118"/>
    </source>
</evidence>
<dbReference type="HOGENOM" id="CLU_1320806_0_0_1"/>
<dbReference type="EMBL" id="AMYD01002725">
    <property type="protein sequence ID" value="EQB48095.1"/>
    <property type="molecule type" value="Genomic_DNA"/>
</dbReference>
<feature type="domain" description="DUF8035" evidence="1">
    <location>
        <begin position="135"/>
        <end position="186"/>
    </location>
</feature>
<accession>T0LIX2</accession>
<evidence type="ECO:0000313" key="3">
    <source>
        <dbReference type="Proteomes" id="UP000015530"/>
    </source>
</evidence>
<dbReference type="OrthoDB" id="5410752at2759"/>
<gene>
    <name evidence="2" type="ORF">CGLO_12703</name>
</gene>
<sequence length="208" mass="23844">MNACYFSYIILNEENAAAFIHQIAYDEIMRIGNEIANCSIGQSIPHEATDPQNNCGTGESFADNGNDIGGGYGCDDDENGHDGPKQRELLSEFGQYDVDEIKVTLNRPETNSEEDPQETYTVDETVKLPTNKGKWWTELTRSLVVRDAIEELGYEFEESQYHFYIAKHLEYDDVAELVFLSEEMKQSGNAKYWFNARGSNWERYYLKV</sequence>
<dbReference type="InterPro" id="IPR058348">
    <property type="entry name" value="DUF8035"/>
</dbReference>
<dbReference type="STRING" id="1237896.T0LIX2"/>
<organism evidence="2 3">
    <name type="scientific">Colletotrichum gloeosporioides (strain Cg-14)</name>
    <name type="common">Anthracnose fungus</name>
    <name type="synonym">Glomerella cingulata</name>
    <dbReference type="NCBI Taxonomy" id="1237896"/>
    <lineage>
        <taxon>Eukaryota</taxon>
        <taxon>Fungi</taxon>
        <taxon>Dikarya</taxon>
        <taxon>Ascomycota</taxon>
        <taxon>Pezizomycotina</taxon>
        <taxon>Sordariomycetes</taxon>
        <taxon>Hypocreomycetidae</taxon>
        <taxon>Glomerellales</taxon>
        <taxon>Glomerellaceae</taxon>
        <taxon>Colletotrichum</taxon>
        <taxon>Colletotrichum gloeosporioides species complex</taxon>
    </lineage>
</organism>
<protein>
    <recommendedName>
        <fullName evidence="1">DUF8035 domain-containing protein</fullName>
    </recommendedName>
</protein>
<evidence type="ECO:0000313" key="2">
    <source>
        <dbReference type="EMBL" id="EQB48095.1"/>
    </source>
</evidence>
<dbReference type="Pfam" id="PF26118">
    <property type="entry name" value="DUF8035"/>
    <property type="match status" value="1"/>
</dbReference>